<keyword evidence="1" id="KW-0547">Nucleotide-binding</keyword>
<evidence type="ECO:0000313" key="5">
    <source>
        <dbReference type="Proteomes" id="UP000886744"/>
    </source>
</evidence>
<dbReference type="GO" id="GO:0005524">
    <property type="term" value="F:ATP binding"/>
    <property type="evidence" value="ECO:0007669"/>
    <property type="project" value="UniProtKB-KW"/>
</dbReference>
<feature type="domain" description="UvrD-like helicase C-terminal" evidence="3">
    <location>
        <begin position="411"/>
        <end position="460"/>
    </location>
</feature>
<evidence type="ECO:0000256" key="1">
    <source>
        <dbReference type="ARBA" id="ARBA00022741"/>
    </source>
</evidence>
<proteinExistence type="predicted"/>
<dbReference type="PANTHER" id="PTHR43788:SF6">
    <property type="entry name" value="DNA HELICASE B"/>
    <property type="match status" value="1"/>
</dbReference>
<protein>
    <submittedName>
        <fullName evidence="4">AAA family ATPase</fullName>
    </submittedName>
</protein>
<organism evidence="4 5">
    <name type="scientific">Candidatus Coprenecus avistercoris</name>
    <dbReference type="NCBI Taxonomy" id="2840730"/>
    <lineage>
        <taxon>Bacteria</taxon>
        <taxon>Pseudomonadati</taxon>
        <taxon>Bacteroidota</taxon>
        <taxon>Bacteroidia</taxon>
        <taxon>Bacteroidales</taxon>
        <taxon>Rikenellaceae</taxon>
        <taxon>Rikenellaceae incertae sedis</taxon>
        <taxon>Candidatus Coprenecus</taxon>
    </lineage>
</organism>
<dbReference type="InterPro" id="IPR027785">
    <property type="entry name" value="UvrD-like_helicase_C"/>
</dbReference>
<dbReference type="PANTHER" id="PTHR43788">
    <property type="entry name" value="DNA2/NAM7 HELICASE FAMILY MEMBER"/>
    <property type="match status" value="1"/>
</dbReference>
<accession>A0A9D1E1U1</accession>
<evidence type="ECO:0000256" key="2">
    <source>
        <dbReference type="ARBA" id="ARBA00022840"/>
    </source>
</evidence>
<dbReference type="SUPFAM" id="SSF52540">
    <property type="entry name" value="P-loop containing nucleoside triphosphate hydrolases"/>
    <property type="match status" value="2"/>
</dbReference>
<dbReference type="Pfam" id="PF13604">
    <property type="entry name" value="AAA_30"/>
    <property type="match status" value="1"/>
</dbReference>
<sequence>MAVREFLEQKIREAFPYDPTPCQDELFSRLPAFLTGEGEIMIVNGYAGTGKTEAMGAAVRAMKALNLRFRLMAPTGRAAKVLAGYTGEKATTIHKQIYRQKSMDAGGGKFVLDLNKDRRTCYIVDEASLITIDSAGSLFGSGNLLEDLLDYIRQGEGNTLILVGDNAQLPPIGLDRSPALDPSYVGMYGHVDYVLLDKVVRQADTSGILFNATVVRHAVVTGACEEYPRLETRGFADVERIGGGELIEALDDAIGRYGIDETVVLCRSNKRANRYNQGIRGTVLFREEALSRGDRLMVVKNCYQFLEKIEELDFIANGDIAELIRISNYEERYGLHFAEAVLAFPDYGDVEITAKVILDTLTSESASLPAEQQSALYEGVFTDYSDISTKRKRNAAVREDPYYNALQIKYSTAITCHKSQGGQWKCVFIDNAFWQDTLTVEDLKWLYTALTRATKKLYLVNFNKKFFD</sequence>
<dbReference type="InterPro" id="IPR050534">
    <property type="entry name" value="Coronavir_polyprotein_1ab"/>
</dbReference>
<comment type="caution">
    <text evidence="4">The sequence shown here is derived from an EMBL/GenBank/DDBJ whole genome shotgun (WGS) entry which is preliminary data.</text>
</comment>
<reference evidence="4" key="2">
    <citation type="journal article" date="2021" name="PeerJ">
        <title>Extensive microbial diversity within the chicken gut microbiome revealed by metagenomics and culture.</title>
        <authorList>
            <person name="Gilroy R."/>
            <person name="Ravi A."/>
            <person name="Getino M."/>
            <person name="Pursley I."/>
            <person name="Horton D.L."/>
            <person name="Alikhan N.F."/>
            <person name="Baker D."/>
            <person name="Gharbi K."/>
            <person name="Hall N."/>
            <person name="Watson M."/>
            <person name="Adriaenssens E.M."/>
            <person name="Foster-Nyarko E."/>
            <person name="Jarju S."/>
            <person name="Secka A."/>
            <person name="Antonio M."/>
            <person name="Oren A."/>
            <person name="Chaudhuri R.R."/>
            <person name="La Ragione R."/>
            <person name="Hildebrand F."/>
            <person name="Pallen M.J."/>
        </authorList>
    </citation>
    <scope>NUCLEOTIDE SEQUENCE</scope>
    <source>
        <strain evidence="4">ChiHjej13B12-12457</strain>
    </source>
</reference>
<dbReference type="CDD" id="cd18809">
    <property type="entry name" value="SF1_C_RecD"/>
    <property type="match status" value="1"/>
</dbReference>
<evidence type="ECO:0000259" key="3">
    <source>
        <dbReference type="Pfam" id="PF13538"/>
    </source>
</evidence>
<reference evidence="4" key="1">
    <citation type="submission" date="2020-10" db="EMBL/GenBank/DDBJ databases">
        <authorList>
            <person name="Gilroy R."/>
        </authorList>
    </citation>
    <scope>NUCLEOTIDE SEQUENCE</scope>
    <source>
        <strain evidence="4">ChiHjej13B12-12457</strain>
    </source>
</reference>
<dbReference type="EMBL" id="DVHI01000084">
    <property type="protein sequence ID" value="HIR63254.1"/>
    <property type="molecule type" value="Genomic_DNA"/>
</dbReference>
<dbReference type="Pfam" id="PF13538">
    <property type="entry name" value="UvrD_C_2"/>
    <property type="match status" value="1"/>
</dbReference>
<gene>
    <name evidence="4" type="ORF">IAC94_07015</name>
</gene>
<dbReference type="InterPro" id="IPR027417">
    <property type="entry name" value="P-loop_NTPase"/>
</dbReference>
<evidence type="ECO:0000313" key="4">
    <source>
        <dbReference type="EMBL" id="HIR63254.1"/>
    </source>
</evidence>
<keyword evidence="2" id="KW-0067">ATP-binding</keyword>
<dbReference type="Proteomes" id="UP000886744">
    <property type="component" value="Unassembled WGS sequence"/>
</dbReference>
<dbReference type="Gene3D" id="3.40.50.300">
    <property type="entry name" value="P-loop containing nucleotide triphosphate hydrolases"/>
    <property type="match status" value="2"/>
</dbReference>
<dbReference type="GO" id="GO:0003678">
    <property type="term" value="F:DNA helicase activity"/>
    <property type="evidence" value="ECO:0007669"/>
    <property type="project" value="UniProtKB-ARBA"/>
</dbReference>
<name>A0A9D1E1U1_9BACT</name>
<dbReference type="AlphaFoldDB" id="A0A9D1E1U1"/>